<proteinExistence type="predicted"/>
<dbReference type="OrthoDB" id="304313at2"/>
<name>A0A517YRF1_9BACT</name>
<protein>
    <submittedName>
        <fullName evidence="2">Uncharacterized protein</fullName>
    </submittedName>
</protein>
<keyword evidence="1" id="KW-0472">Membrane</keyword>
<feature type="transmembrane region" description="Helical" evidence="1">
    <location>
        <begin position="48"/>
        <end position="69"/>
    </location>
</feature>
<dbReference type="Proteomes" id="UP000317369">
    <property type="component" value="Chromosome"/>
</dbReference>
<dbReference type="EMBL" id="CP036425">
    <property type="protein sequence ID" value="QDU32790.1"/>
    <property type="molecule type" value="Genomic_DNA"/>
</dbReference>
<keyword evidence="3" id="KW-1185">Reference proteome</keyword>
<feature type="transmembrane region" description="Helical" evidence="1">
    <location>
        <begin position="75"/>
        <end position="101"/>
    </location>
</feature>
<organism evidence="2 3">
    <name type="scientific">Poriferisphaera corsica</name>
    <dbReference type="NCBI Taxonomy" id="2528020"/>
    <lineage>
        <taxon>Bacteria</taxon>
        <taxon>Pseudomonadati</taxon>
        <taxon>Planctomycetota</taxon>
        <taxon>Phycisphaerae</taxon>
        <taxon>Phycisphaerales</taxon>
        <taxon>Phycisphaeraceae</taxon>
        <taxon>Poriferisphaera</taxon>
    </lineage>
</organism>
<evidence type="ECO:0000313" key="3">
    <source>
        <dbReference type="Proteomes" id="UP000317369"/>
    </source>
</evidence>
<keyword evidence="1" id="KW-1133">Transmembrane helix</keyword>
<dbReference type="KEGG" id="pcor:KS4_08250"/>
<gene>
    <name evidence="2" type="ORF">KS4_08250</name>
</gene>
<sequence>MICKKCFYNLYYNESGACPECGQSFDPLDPSTYRDRAPDTGFRRYRFWIWRIVKTAILPLVLFFPIPGFPRPWDLSPISICYTFIISFILFTVLIDFSIALMRQIFNEAKLLR</sequence>
<evidence type="ECO:0000313" key="2">
    <source>
        <dbReference type="EMBL" id="QDU32790.1"/>
    </source>
</evidence>
<keyword evidence="1" id="KW-0812">Transmembrane</keyword>
<reference evidence="2 3" key="1">
    <citation type="submission" date="2019-02" db="EMBL/GenBank/DDBJ databases">
        <title>Deep-cultivation of Planctomycetes and their phenomic and genomic characterization uncovers novel biology.</title>
        <authorList>
            <person name="Wiegand S."/>
            <person name="Jogler M."/>
            <person name="Boedeker C."/>
            <person name="Pinto D."/>
            <person name="Vollmers J."/>
            <person name="Rivas-Marin E."/>
            <person name="Kohn T."/>
            <person name="Peeters S.H."/>
            <person name="Heuer A."/>
            <person name="Rast P."/>
            <person name="Oberbeckmann S."/>
            <person name="Bunk B."/>
            <person name="Jeske O."/>
            <person name="Meyerdierks A."/>
            <person name="Storesund J.E."/>
            <person name="Kallscheuer N."/>
            <person name="Luecker S."/>
            <person name="Lage O.M."/>
            <person name="Pohl T."/>
            <person name="Merkel B.J."/>
            <person name="Hornburger P."/>
            <person name="Mueller R.-W."/>
            <person name="Bruemmer F."/>
            <person name="Labrenz M."/>
            <person name="Spormann A.M."/>
            <person name="Op den Camp H."/>
            <person name="Overmann J."/>
            <person name="Amann R."/>
            <person name="Jetten M.S.M."/>
            <person name="Mascher T."/>
            <person name="Medema M.H."/>
            <person name="Devos D.P."/>
            <person name="Kaster A.-K."/>
            <person name="Ovreas L."/>
            <person name="Rohde M."/>
            <person name="Galperin M.Y."/>
            <person name="Jogler C."/>
        </authorList>
    </citation>
    <scope>NUCLEOTIDE SEQUENCE [LARGE SCALE GENOMIC DNA]</scope>
    <source>
        <strain evidence="2 3">KS4</strain>
    </source>
</reference>
<accession>A0A517YRF1</accession>
<evidence type="ECO:0000256" key="1">
    <source>
        <dbReference type="SAM" id="Phobius"/>
    </source>
</evidence>
<dbReference type="RefSeq" id="WP_145074916.1">
    <property type="nucleotide sequence ID" value="NZ_CP036425.1"/>
</dbReference>
<dbReference type="AlphaFoldDB" id="A0A517YRF1"/>